<evidence type="ECO:0000313" key="1">
    <source>
        <dbReference type="EMBL" id="NHE56915.1"/>
    </source>
</evidence>
<organism evidence="1 2">
    <name type="scientific">Cyclobacterium plantarum</name>
    <dbReference type="NCBI Taxonomy" id="2716263"/>
    <lineage>
        <taxon>Bacteria</taxon>
        <taxon>Pseudomonadati</taxon>
        <taxon>Bacteroidota</taxon>
        <taxon>Cytophagia</taxon>
        <taxon>Cytophagales</taxon>
        <taxon>Cyclobacteriaceae</taxon>
        <taxon>Cyclobacterium</taxon>
    </lineage>
</organism>
<comment type="caution">
    <text evidence="1">The sequence shown here is derived from an EMBL/GenBank/DDBJ whole genome shotgun (WGS) entry which is preliminary data.</text>
</comment>
<reference evidence="1 2" key="1">
    <citation type="submission" date="2020-03" db="EMBL/GenBank/DDBJ databases">
        <title>Cyclobacterium plantarum sp. nov., a marine bacterium isolated from a coastal-marine wetland.</title>
        <authorList>
            <person name="Sanchez-Porro C."/>
            <person name="Ventosa A."/>
            <person name="Amoozegar M."/>
        </authorList>
    </citation>
    <scope>NUCLEOTIDE SEQUENCE [LARGE SCALE GENOMIC DNA]</scope>
    <source>
        <strain evidence="1 2">GBPx2</strain>
    </source>
</reference>
<accession>A0ABX0HA98</accession>
<dbReference type="EMBL" id="JAANYN010000003">
    <property type="protein sequence ID" value="NHE56915.1"/>
    <property type="molecule type" value="Genomic_DNA"/>
</dbReference>
<keyword evidence="2" id="KW-1185">Reference proteome</keyword>
<dbReference type="Proteomes" id="UP000649799">
    <property type="component" value="Unassembled WGS sequence"/>
</dbReference>
<sequence>MDFTLTQDSLSLTEKGVGNNIVLMDKQTLKNVQERLKIKCGAAHFDRFGETIY</sequence>
<protein>
    <submittedName>
        <fullName evidence="1">Uncharacterized protein</fullName>
    </submittedName>
</protein>
<gene>
    <name evidence="1" type="ORF">G9Q97_08835</name>
</gene>
<evidence type="ECO:0000313" key="2">
    <source>
        <dbReference type="Proteomes" id="UP000649799"/>
    </source>
</evidence>
<proteinExistence type="predicted"/>
<dbReference type="RefSeq" id="WP_166145760.1">
    <property type="nucleotide sequence ID" value="NZ_JAANYN010000003.1"/>
</dbReference>
<name>A0ABX0HA98_9BACT</name>